<gene>
    <name evidence="1" type="ORF">H8K55_06045</name>
</gene>
<dbReference type="EMBL" id="JACOGA010000004">
    <property type="protein sequence ID" value="MBC3873142.1"/>
    <property type="molecule type" value="Genomic_DNA"/>
</dbReference>
<dbReference type="Proteomes" id="UP000624279">
    <property type="component" value="Unassembled WGS sequence"/>
</dbReference>
<organism evidence="1 2">
    <name type="scientific">Undibacterium flavidum</name>
    <dbReference type="NCBI Taxonomy" id="2762297"/>
    <lineage>
        <taxon>Bacteria</taxon>
        <taxon>Pseudomonadati</taxon>
        <taxon>Pseudomonadota</taxon>
        <taxon>Betaproteobacteria</taxon>
        <taxon>Burkholderiales</taxon>
        <taxon>Oxalobacteraceae</taxon>
        <taxon>Undibacterium</taxon>
    </lineage>
</organism>
<dbReference type="InterPro" id="IPR002816">
    <property type="entry name" value="TraB/PrgY/GumN_fam"/>
</dbReference>
<comment type="caution">
    <text evidence="1">The sequence shown here is derived from an EMBL/GenBank/DDBJ whole genome shotgun (WGS) entry which is preliminary data.</text>
</comment>
<dbReference type="CDD" id="cd14789">
    <property type="entry name" value="Tiki"/>
    <property type="match status" value="1"/>
</dbReference>
<evidence type="ECO:0000313" key="2">
    <source>
        <dbReference type="Proteomes" id="UP000624279"/>
    </source>
</evidence>
<dbReference type="RefSeq" id="WP_186941170.1">
    <property type="nucleotide sequence ID" value="NZ_JACOGA010000004.1"/>
</dbReference>
<protein>
    <submittedName>
        <fullName evidence="1">TraB/GumN family protein</fullName>
    </submittedName>
</protein>
<name>A0ABR6YAB7_9BURK</name>
<evidence type="ECO:0000313" key="1">
    <source>
        <dbReference type="EMBL" id="MBC3873142.1"/>
    </source>
</evidence>
<dbReference type="PANTHER" id="PTHR40590">
    <property type="entry name" value="CYTOPLASMIC PROTEIN-RELATED"/>
    <property type="match status" value="1"/>
</dbReference>
<dbReference type="InterPro" id="IPR047111">
    <property type="entry name" value="YbaP-like"/>
</dbReference>
<sequence>MRNNLPQIPYQICQRSIALCFGSLFSIVICLGLGLTQTASAAEKTIKAAKAPSKVTGLLYELSLPPTPGLTSVRDSKQKKTVAYLYGTIHIAKKDFYPLAKAVKQSYASADTLVVETDITDETANRSIIGKLSYIAPDRLEHHLGPGTWNTLREMTGQSLEQFQFYKPILVAMGLTVSAGMQLGFDPEQGLDLHFIKAAQKDKKKLIELDGIEVQADVLNSLSNEEGDAILINTLNSFKNGEIRKEFERMSEAWRAGDADKLAQIFVEAANKDIGSKKITQKLIDERNPDTAKKIIELMSSGKKLFIAIGAGHMAGENNLIKLLQQQGLQVQQIR</sequence>
<keyword evidence="2" id="KW-1185">Reference proteome</keyword>
<reference evidence="1 2" key="1">
    <citation type="submission" date="2020-08" db="EMBL/GenBank/DDBJ databases">
        <title>Novel species isolated from subtropical streams in China.</title>
        <authorList>
            <person name="Lu H."/>
        </authorList>
    </citation>
    <scope>NUCLEOTIDE SEQUENCE [LARGE SCALE GENOMIC DNA]</scope>
    <source>
        <strain evidence="1 2">LX15W</strain>
    </source>
</reference>
<dbReference type="Pfam" id="PF01963">
    <property type="entry name" value="TraB_PrgY_gumN"/>
    <property type="match status" value="1"/>
</dbReference>
<dbReference type="PANTHER" id="PTHR40590:SF1">
    <property type="entry name" value="CYTOPLASMIC PROTEIN"/>
    <property type="match status" value="1"/>
</dbReference>
<proteinExistence type="predicted"/>
<accession>A0ABR6YAB7</accession>